<name>A0A9X1AK26_9SPHN</name>
<dbReference type="PANTHER" id="PTHR46796:SF6">
    <property type="entry name" value="ARAC SUBFAMILY"/>
    <property type="match status" value="1"/>
</dbReference>
<dbReference type="GO" id="GO:0003700">
    <property type="term" value="F:DNA-binding transcription factor activity"/>
    <property type="evidence" value="ECO:0007669"/>
    <property type="project" value="InterPro"/>
</dbReference>
<dbReference type="SMART" id="SM00342">
    <property type="entry name" value="HTH_ARAC"/>
    <property type="match status" value="1"/>
</dbReference>
<keyword evidence="6" id="KW-1185">Reference proteome</keyword>
<feature type="domain" description="HTH araC/xylS-type" evidence="4">
    <location>
        <begin position="208"/>
        <end position="308"/>
    </location>
</feature>
<dbReference type="InterPro" id="IPR018062">
    <property type="entry name" value="HTH_AraC-typ_CS"/>
</dbReference>
<keyword evidence="1" id="KW-0805">Transcription regulation</keyword>
<evidence type="ECO:0000313" key="6">
    <source>
        <dbReference type="Proteomes" id="UP001138757"/>
    </source>
</evidence>
<dbReference type="RefSeq" id="WP_214621385.1">
    <property type="nucleotide sequence ID" value="NZ_JAHGAW010000001.1"/>
</dbReference>
<dbReference type="Pfam" id="PF12833">
    <property type="entry name" value="HTH_18"/>
    <property type="match status" value="1"/>
</dbReference>
<dbReference type="InterPro" id="IPR020449">
    <property type="entry name" value="Tscrpt_reg_AraC-type_HTH"/>
</dbReference>
<dbReference type="GO" id="GO:0043565">
    <property type="term" value="F:sequence-specific DNA binding"/>
    <property type="evidence" value="ECO:0007669"/>
    <property type="project" value="InterPro"/>
</dbReference>
<dbReference type="PANTHER" id="PTHR46796">
    <property type="entry name" value="HTH-TYPE TRANSCRIPTIONAL ACTIVATOR RHAS-RELATED"/>
    <property type="match status" value="1"/>
</dbReference>
<gene>
    <name evidence="5" type="ORF">KK488_01665</name>
</gene>
<evidence type="ECO:0000259" key="4">
    <source>
        <dbReference type="PROSITE" id="PS01124"/>
    </source>
</evidence>
<dbReference type="PROSITE" id="PS00041">
    <property type="entry name" value="HTH_ARAC_FAMILY_1"/>
    <property type="match status" value="1"/>
</dbReference>
<reference evidence="5" key="1">
    <citation type="submission" date="2021-05" db="EMBL/GenBank/DDBJ databases">
        <title>Genome of Sphingobium sp. strain.</title>
        <authorList>
            <person name="Fan R."/>
        </authorList>
    </citation>
    <scope>NUCLEOTIDE SEQUENCE</scope>
    <source>
        <strain evidence="5">H33</strain>
    </source>
</reference>
<dbReference type="InterPro" id="IPR018060">
    <property type="entry name" value="HTH_AraC"/>
</dbReference>
<keyword evidence="2" id="KW-0238">DNA-binding</keyword>
<evidence type="ECO:0000256" key="2">
    <source>
        <dbReference type="ARBA" id="ARBA00023125"/>
    </source>
</evidence>
<organism evidence="5 6">
    <name type="scientific">Sphingobium nicotianae</name>
    <dbReference type="NCBI Taxonomy" id="2782607"/>
    <lineage>
        <taxon>Bacteria</taxon>
        <taxon>Pseudomonadati</taxon>
        <taxon>Pseudomonadota</taxon>
        <taxon>Alphaproteobacteria</taxon>
        <taxon>Sphingomonadales</taxon>
        <taxon>Sphingomonadaceae</taxon>
        <taxon>Sphingobium</taxon>
    </lineage>
</organism>
<dbReference type="Gene3D" id="1.10.10.60">
    <property type="entry name" value="Homeodomain-like"/>
    <property type="match status" value="1"/>
</dbReference>
<dbReference type="SUPFAM" id="SSF46689">
    <property type="entry name" value="Homeodomain-like"/>
    <property type="match status" value="1"/>
</dbReference>
<evidence type="ECO:0000256" key="1">
    <source>
        <dbReference type="ARBA" id="ARBA00023015"/>
    </source>
</evidence>
<dbReference type="InterPro" id="IPR050204">
    <property type="entry name" value="AraC_XylS_family_regulators"/>
</dbReference>
<dbReference type="EMBL" id="JAHGAW010000001">
    <property type="protein sequence ID" value="MBT2185648.1"/>
    <property type="molecule type" value="Genomic_DNA"/>
</dbReference>
<dbReference type="PRINTS" id="PR00032">
    <property type="entry name" value="HTHARAC"/>
</dbReference>
<sequence length="369" mass="40849">MMLQAIDTNSVAARDRLPFWTELADKFIAPLTIEVPDDSQFEARMYRAALRDCEIVSPCSSPARIYNQPGIDVGAFNLQLQHVGSSLNHTGGRTSLLNEGDFLLFDPSQPLELTFAEPTQTIVLRLPVAYVEARMPRLRQMVGVPVRGDSGAGALFSKFLRTAWTQLETGENDWGDAMSDVIWPLLDLAYSSIRPSEQDAGRRDLRRRAVLDLIEAHLCDTALDTHRIAERVGVSARYVQLLFAELATTPSAYIQRRRLERAASRLDKEGGDVTITQIAFDVGFNDLSSFCRAFRRRFDTSPSDYRAARGKPVLGGIGDLTQAILNRSVPAAVELVETAVENSFSTPVLDRLEPQLETNGAVRVAPTRA</sequence>
<dbReference type="InterPro" id="IPR009057">
    <property type="entry name" value="Homeodomain-like_sf"/>
</dbReference>
<dbReference type="Pfam" id="PF14525">
    <property type="entry name" value="AraC_binding_2"/>
    <property type="match status" value="1"/>
</dbReference>
<dbReference type="InterPro" id="IPR035418">
    <property type="entry name" value="AraC-bd_2"/>
</dbReference>
<comment type="caution">
    <text evidence="5">The sequence shown here is derived from an EMBL/GenBank/DDBJ whole genome shotgun (WGS) entry which is preliminary data.</text>
</comment>
<dbReference type="PROSITE" id="PS01124">
    <property type="entry name" value="HTH_ARAC_FAMILY_2"/>
    <property type="match status" value="1"/>
</dbReference>
<accession>A0A9X1AK26</accession>
<protein>
    <submittedName>
        <fullName evidence="5">Helix-turn-helix domain-containing protein</fullName>
    </submittedName>
</protein>
<proteinExistence type="predicted"/>
<evidence type="ECO:0000256" key="3">
    <source>
        <dbReference type="ARBA" id="ARBA00023163"/>
    </source>
</evidence>
<evidence type="ECO:0000313" key="5">
    <source>
        <dbReference type="EMBL" id="MBT2185648.1"/>
    </source>
</evidence>
<keyword evidence="3" id="KW-0804">Transcription</keyword>
<dbReference type="AlphaFoldDB" id="A0A9X1AK26"/>
<dbReference type="Proteomes" id="UP001138757">
    <property type="component" value="Unassembled WGS sequence"/>
</dbReference>